<dbReference type="GO" id="GO:0016757">
    <property type="term" value="F:glycosyltransferase activity"/>
    <property type="evidence" value="ECO:0007669"/>
    <property type="project" value="InterPro"/>
</dbReference>
<evidence type="ECO:0000313" key="4">
    <source>
        <dbReference type="Proteomes" id="UP000283872"/>
    </source>
</evidence>
<dbReference type="EMBL" id="QRVA01000055">
    <property type="protein sequence ID" value="RGS11252.1"/>
    <property type="molecule type" value="Genomic_DNA"/>
</dbReference>
<keyword evidence="1 3" id="KW-0808">Transferase</keyword>
<dbReference type="PANTHER" id="PTHR46401:SF2">
    <property type="entry name" value="GLYCOSYLTRANSFERASE WBBK-RELATED"/>
    <property type="match status" value="1"/>
</dbReference>
<evidence type="ECO:0000259" key="2">
    <source>
        <dbReference type="Pfam" id="PF00534"/>
    </source>
</evidence>
<sequence>MKKIAWITPSAYMDTDYYIVPLLCEYYHIDWFILYKDKIPYEKELNKLNGTDNLSINLYKQAFRQRSLKTAFSDVKLFLHIKKGKYDITYAGMFGFPYFHVLSAFILNRNKVVIAAHNVNTPKGASNYRFAKAYATYVLSAFKNFQTFSESQRKLLLRMYPYKKVLMAPFLLKDYGNPTNNKSKVITFLSFGNIRDYKRIDVLINAAQNAYDKTKKLFKVIIAGNCDNWVKYQSLIRYPQLFDLRIGRVENDDIPNLFGESHYFVTPYQDIAQSGSVIVGINYECPIIASDLEAFREYVKDGETGWLIRPADVDDLTTVMVDILDTDNADYEKMRNRVRKIKVTEFNTQVIIHKYIAFFDSL</sequence>
<comment type="caution">
    <text evidence="3">The sequence shown here is derived from an EMBL/GenBank/DDBJ whole genome shotgun (WGS) entry which is preliminary data.</text>
</comment>
<dbReference type="RefSeq" id="WP_117588180.1">
    <property type="nucleotide sequence ID" value="NZ_QRVA01000055.1"/>
</dbReference>
<accession>A0A3E5DIP3</accession>
<dbReference type="Proteomes" id="UP000283872">
    <property type="component" value="Unassembled WGS sequence"/>
</dbReference>
<reference evidence="3 4" key="1">
    <citation type="submission" date="2018-08" db="EMBL/GenBank/DDBJ databases">
        <title>A genome reference for cultivated species of the human gut microbiota.</title>
        <authorList>
            <person name="Zou Y."/>
            <person name="Xue W."/>
            <person name="Luo G."/>
        </authorList>
    </citation>
    <scope>NUCLEOTIDE SEQUENCE [LARGE SCALE GENOMIC DNA]</scope>
    <source>
        <strain evidence="3 4">AF24-12</strain>
    </source>
</reference>
<proteinExistence type="predicted"/>
<dbReference type="AlphaFoldDB" id="A0A3E5DIP3"/>
<organism evidence="3 4">
    <name type="scientific">Segatella copri</name>
    <dbReference type="NCBI Taxonomy" id="165179"/>
    <lineage>
        <taxon>Bacteria</taxon>
        <taxon>Pseudomonadati</taxon>
        <taxon>Bacteroidota</taxon>
        <taxon>Bacteroidia</taxon>
        <taxon>Bacteroidales</taxon>
        <taxon>Prevotellaceae</taxon>
        <taxon>Segatella</taxon>
    </lineage>
</organism>
<dbReference type="GO" id="GO:0009103">
    <property type="term" value="P:lipopolysaccharide biosynthetic process"/>
    <property type="evidence" value="ECO:0007669"/>
    <property type="project" value="TreeGrafter"/>
</dbReference>
<dbReference type="Pfam" id="PF00534">
    <property type="entry name" value="Glycos_transf_1"/>
    <property type="match status" value="1"/>
</dbReference>
<evidence type="ECO:0000313" key="3">
    <source>
        <dbReference type="EMBL" id="RGS11252.1"/>
    </source>
</evidence>
<dbReference type="InterPro" id="IPR001296">
    <property type="entry name" value="Glyco_trans_1"/>
</dbReference>
<dbReference type="CDD" id="cd03801">
    <property type="entry name" value="GT4_PimA-like"/>
    <property type="match status" value="1"/>
</dbReference>
<dbReference type="Gene3D" id="3.40.50.2000">
    <property type="entry name" value="Glycogen Phosphorylase B"/>
    <property type="match status" value="2"/>
</dbReference>
<protein>
    <submittedName>
        <fullName evidence="3">Glycosyltransferase</fullName>
    </submittedName>
</protein>
<feature type="domain" description="Glycosyl transferase family 1" evidence="2">
    <location>
        <begin position="180"/>
        <end position="340"/>
    </location>
</feature>
<name>A0A3E5DIP3_9BACT</name>
<evidence type="ECO:0000256" key="1">
    <source>
        <dbReference type="ARBA" id="ARBA00022679"/>
    </source>
</evidence>
<dbReference type="SUPFAM" id="SSF53756">
    <property type="entry name" value="UDP-Glycosyltransferase/glycogen phosphorylase"/>
    <property type="match status" value="1"/>
</dbReference>
<dbReference type="PANTHER" id="PTHR46401">
    <property type="entry name" value="GLYCOSYLTRANSFERASE WBBK-RELATED"/>
    <property type="match status" value="1"/>
</dbReference>
<gene>
    <name evidence="3" type="ORF">DWY11_14365</name>
</gene>